<dbReference type="Pfam" id="PF15377">
    <property type="entry name" value="DUF4604"/>
    <property type="match status" value="1"/>
</dbReference>
<dbReference type="GeneID" id="27686249"/>
<feature type="region of interest" description="Disordered" evidence="1">
    <location>
        <begin position="1"/>
        <end position="166"/>
    </location>
</feature>
<evidence type="ECO:0000259" key="2">
    <source>
        <dbReference type="Pfam" id="PF15377"/>
    </source>
</evidence>
<evidence type="ECO:0000313" key="3">
    <source>
        <dbReference type="EMBL" id="KND02193.1"/>
    </source>
</evidence>
<feature type="domain" description="DUF4604" evidence="2">
    <location>
        <begin position="13"/>
        <end position="165"/>
    </location>
</feature>
<dbReference type="OrthoDB" id="2134839at2759"/>
<name>A0A0L0HMA8_SPIPD</name>
<gene>
    <name evidence="3" type="ORF">SPPG_02680</name>
</gene>
<dbReference type="EMBL" id="KQ257453">
    <property type="protein sequence ID" value="KND02193.1"/>
    <property type="molecule type" value="Genomic_DNA"/>
</dbReference>
<dbReference type="InParanoid" id="A0A0L0HMA8"/>
<dbReference type="PANTHER" id="PTHR31195">
    <property type="entry name" value="GEO02494P1"/>
    <property type="match status" value="1"/>
</dbReference>
<dbReference type="OMA" id="RRDFNAW"/>
<dbReference type="InterPro" id="IPR027911">
    <property type="entry name" value="DUF4604"/>
</dbReference>
<proteinExistence type="predicted"/>
<dbReference type="RefSeq" id="XP_016610232.1">
    <property type="nucleotide sequence ID" value="XM_016750965.1"/>
</dbReference>
<evidence type="ECO:0000313" key="4">
    <source>
        <dbReference type="Proteomes" id="UP000053201"/>
    </source>
</evidence>
<dbReference type="InterPro" id="IPR040219">
    <property type="entry name" value="KIAA1143-like"/>
</dbReference>
<dbReference type="AlphaFoldDB" id="A0A0L0HMA8"/>
<dbReference type="PANTHER" id="PTHR31195:SF2">
    <property type="entry name" value="GEO02494P1"/>
    <property type="match status" value="1"/>
</dbReference>
<dbReference type="Proteomes" id="UP000053201">
    <property type="component" value="Unassembled WGS sequence"/>
</dbReference>
<accession>A0A0L0HMA8</accession>
<protein>
    <recommendedName>
        <fullName evidence="2">DUF4604 domain-containing protein</fullName>
    </recommendedName>
</protein>
<feature type="compositionally biased region" description="Polar residues" evidence="1">
    <location>
        <begin position="9"/>
        <end position="35"/>
    </location>
</feature>
<organism evidence="3 4">
    <name type="scientific">Spizellomyces punctatus (strain DAOM BR117)</name>
    <dbReference type="NCBI Taxonomy" id="645134"/>
    <lineage>
        <taxon>Eukaryota</taxon>
        <taxon>Fungi</taxon>
        <taxon>Fungi incertae sedis</taxon>
        <taxon>Chytridiomycota</taxon>
        <taxon>Chytridiomycota incertae sedis</taxon>
        <taxon>Chytridiomycetes</taxon>
        <taxon>Spizellomycetales</taxon>
        <taxon>Spizellomycetaceae</taxon>
        <taxon>Spizellomyces</taxon>
    </lineage>
</organism>
<feature type="compositionally biased region" description="Acidic residues" evidence="1">
    <location>
        <begin position="97"/>
        <end position="113"/>
    </location>
</feature>
<dbReference type="VEuPathDB" id="FungiDB:SPPG_02680"/>
<sequence length="166" mass="18628">MSDKKLNYNARQGLSFQAETPNFLRQLQAATSGTQRSRRDIPDFSADNDEDSGPDAPEKDDEKPQVVVEKGITDFEVKRYLGKDTPDEESRKRAADGEEDQSEPSEEEAEDTGTDGKVKFRKPKKKSSTSASAEKRRKVDEKKKAALANTKKIKNKKLLSFDDEEG</sequence>
<feature type="compositionally biased region" description="Basic and acidic residues" evidence="1">
    <location>
        <begin position="133"/>
        <end position="144"/>
    </location>
</feature>
<feature type="compositionally biased region" description="Basic and acidic residues" evidence="1">
    <location>
        <begin position="71"/>
        <end position="96"/>
    </location>
</feature>
<evidence type="ECO:0000256" key="1">
    <source>
        <dbReference type="SAM" id="MobiDB-lite"/>
    </source>
</evidence>
<keyword evidence="4" id="KW-1185">Reference proteome</keyword>
<reference evidence="3 4" key="1">
    <citation type="submission" date="2009-08" db="EMBL/GenBank/DDBJ databases">
        <title>The Genome Sequence of Spizellomyces punctatus strain DAOM BR117.</title>
        <authorList>
            <consortium name="The Broad Institute Genome Sequencing Platform"/>
            <person name="Russ C."/>
            <person name="Cuomo C."/>
            <person name="Shea T."/>
            <person name="Young S.K."/>
            <person name="Zeng Q."/>
            <person name="Koehrsen M."/>
            <person name="Haas B."/>
            <person name="Borodovsky M."/>
            <person name="Guigo R."/>
            <person name="Alvarado L."/>
            <person name="Berlin A."/>
            <person name="Bochicchio J."/>
            <person name="Borenstein D."/>
            <person name="Chapman S."/>
            <person name="Chen Z."/>
            <person name="Engels R."/>
            <person name="Freedman E."/>
            <person name="Gellesch M."/>
            <person name="Goldberg J."/>
            <person name="Griggs A."/>
            <person name="Gujja S."/>
            <person name="Heiman D."/>
            <person name="Hepburn T."/>
            <person name="Howarth C."/>
            <person name="Jen D."/>
            <person name="Larson L."/>
            <person name="Lewis B."/>
            <person name="Mehta T."/>
            <person name="Park D."/>
            <person name="Pearson M."/>
            <person name="Roberts A."/>
            <person name="Saif S."/>
            <person name="Shenoy N."/>
            <person name="Sisk P."/>
            <person name="Stolte C."/>
            <person name="Sykes S."/>
            <person name="Thomson T."/>
            <person name="Walk T."/>
            <person name="White J."/>
            <person name="Yandava C."/>
            <person name="Burger G."/>
            <person name="Gray M.W."/>
            <person name="Holland P.W.H."/>
            <person name="King N."/>
            <person name="Lang F.B.F."/>
            <person name="Roger A.J."/>
            <person name="Ruiz-Trillo I."/>
            <person name="Lander E."/>
            <person name="Nusbaum C."/>
        </authorList>
    </citation>
    <scope>NUCLEOTIDE SEQUENCE [LARGE SCALE GENOMIC DNA]</scope>
    <source>
        <strain evidence="3 4">DAOM BR117</strain>
    </source>
</reference>